<sequence length="54" mass="5908">MWQCGGQNRLISGQRGVLSRHRIEPDSPPTLGKVDKQFGNHVSGQRGTKPARPA</sequence>
<proteinExistence type="predicted"/>
<protein>
    <submittedName>
        <fullName evidence="2">Uncharacterized protein</fullName>
    </submittedName>
</protein>
<feature type="region of interest" description="Disordered" evidence="1">
    <location>
        <begin position="1"/>
        <end position="54"/>
    </location>
</feature>
<evidence type="ECO:0000313" key="2">
    <source>
        <dbReference type="EMBL" id="BAR56654.1"/>
    </source>
</evidence>
<dbReference type="EMBL" id="AP014685">
    <property type="protein sequence ID" value="BAR56654.1"/>
    <property type="molecule type" value="Genomic_DNA"/>
</dbReference>
<evidence type="ECO:0000313" key="3">
    <source>
        <dbReference type="Proteomes" id="UP000063308"/>
    </source>
</evidence>
<gene>
    <name evidence="2" type="ORF">NK6_3477</name>
</gene>
<name>A0A0E4BP46_9BRAD</name>
<organism evidence="2 3">
    <name type="scientific">Bradyrhizobium diazoefficiens</name>
    <dbReference type="NCBI Taxonomy" id="1355477"/>
    <lineage>
        <taxon>Bacteria</taxon>
        <taxon>Pseudomonadati</taxon>
        <taxon>Pseudomonadota</taxon>
        <taxon>Alphaproteobacteria</taxon>
        <taxon>Hyphomicrobiales</taxon>
        <taxon>Nitrobacteraceae</taxon>
        <taxon>Bradyrhizobium</taxon>
    </lineage>
</organism>
<dbReference type="Proteomes" id="UP000063308">
    <property type="component" value="Chromosome"/>
</dbReference>
<accession>A0A0E4BP46</accession>
<dbReference type="AlphaFoldDB" id="A0A0E4BP46"/>
<feature type="compositionally biased region" description="Polar residues" evidence="1">
    <location>
        <begin position="1"/>
        <end position="11"/>
    </location>
</feature>
<evidence type="ECO:0000256" key="1">
    <source>
        <dbReference type="SAM" id="MobiDB-lite"/>
    </source>
</evidence>
<reference evidence="2 3" key="1">
    <citation type="submission" date="2014-11" db="EMBL/GenBank/DDBJ databases">
        <title>Symbiosis island explosion on the genome of extra-slow-growing strains of soybean bradyrhizobia with massive insertion sequences.</title>
        <authorList>
            <person name="Iida T."/>
            <person name="Minamisawa K."/>
        </authorList>
    </citation>
    <scope>NUCLEOTIDE SEQUENCE [LARGE SCALE GENOMIC DNA]</scope>
    <source>
        <strain evidence="2 3">NK6</strain>
    </source>
</reference>